<proteinExistence type="predicted"/>
<protein>
    <submittedName>
        <fullName evidence="1">Uncharacterized protein</fullName>
    </submittedName>
</protein>
<evidence type="ECO:0000313" key="1">
    <source>
        <dbReference type="EMBL" id="CAH0581113.1"/>
    </source>
</evidence>
<accession>A0A9P0FRH8</accession>
<reference evidence="1" key="1">
    <citation type="submission" date="2021-12" db="EMBL/GenBank/DDBJ databases">
        <authorList>
            <person name="King R."/>
        </authorList>
    </citation>
    <scope>NUCLEOTIDE SEQUENCE</scope>
</reference>
<dbReference type="EMBL" id="LR824014">
    <property type="protein sequence ID" value="CAH0581113.1"/>
    <property type="molecule type" value="Genomic_DNA"/>
</dbReference>
<name>A0A9P0FRH8_CHRIL</name>
<evidence type="ECO:0000313" key="2">
    <source>
        <dbReference type="Proteomes" id="UP001154114"/>
    </source>
</evidence>
<gene>
    <name evidence="1" type="ORF">CINC_LOCUS1360</name>
</gene>
<dbReference type="Proteomes" id="UP001154114">
    <property type="component" value="Chromosome 11"/>
</dbReference>
<sequence>MSLCCTVTNHIQNFSQGFPSPVIIPNINKITNLTDSSHNVRCQNIFNNMLIENTLIHADPVLTRDLKTVLLDYHEIASRDSIHPALESYRLISNMHNFLG</sequence>
<organism evidence="1 2">
    <name type="scientific">Chrysodeixis includens</name>
    <name type="common">Soybean looper</name>
    <name type="synonym">Pseudoplusia includens</name>
    <dbReference type="NCBI Taxonomy" id="689277"/>
    <lineage>
        <taxon>Eukaryota</taxon>
        <taxon>Metazoa</taxon>
        <taxon>Ecdysozoa</taxon>
        <taxon>Arthropoda</taxon>
        <taxon>Hexapoda</taxon>
        <taxon>Insecta</taxon>
        <taxon>Pterygota</taxon>
        <taxon>Neoptera</taxon>
        <taxon>Endopterygota</taxon>
        <taxon>Lepidoptera</taxon>
        <taxon>Glossata</taxon>
        <taxon>Ditrysia</taxon>
        <taxon>Noctuoidea</taxon>
        <taxon>Noctuidae</taxon>
        <taxon>Plusiinae</taxon>
        <taxon>Chrysodeixis</taxon>
    </lineage>
</organism>
<dbReference type="AlphaFoldDB" id="A0A9P0FRH8"/>
<keyword evidence="2" id="KW-1185">Reference proteome</keyword>